<accession>A0A4Y7K897</accession>
<keyword evidence="2" id="KW-1185">Reference proteome</keyword>
<reference evidence="1 2" key="1">
    <citation type="journal article" date="2018" name="Science">
        <title>The opium poppy genome and morphinan production.</title>
        <authorList>
            <person name="Guo L."/>
            <person name="Winzer T."/>
            <person name="Yang X."/>
            <person name="Li Y."/>
            <person name="Ning Z."/>
            <person name="He Z."/>
            <person name="Teodor R."/>
            <person name="Lu Y."/>
            <person name="Bowser T.A."/>
            <person name="Graham I.A."/>
            <person name="Ye K."/>
        </authorList>
    </citation>
    <scope>NUCLEOTIDE SEQUENCE [LARGE SCALE GENOMIC DNA]</scope>
    <source>
        <strain evidence="2">cv. HN1</strain>
        <tissue evidence="1">Leaves</tissue>
    </source>
</reference>
<protein>
    <recommendedName>
        <fullName evidence="3">Aminotransferase class I/classII domain-containing protein</fullName>
    </recommendedName>
</protein>
<gene>
    <name evidence="1" type="ORF">C5167_032686</name>
</gene>
<organism evidence="1 2">
    <name type="scientific">Papaver somniferum</name>
    <name type="common">Opium poppy</name>
    <dbReference type="NCBI Taxonomy" id="3469"/>
    <lineage>
        <taxon>Eukaryota</taxon>
        <taxon>Viridiplantae</taxon>
        <taxon>Streptophyta</taxon>
        <taxon>Embryophyta</taxon>
        <taxon>Tracheophyta</taxon>
        <taxon>Spermatophyta</taxon>
        <taxon>Magnoliopsida</taxon>
        <taxon>Ranunculales</taxon>
        <taxon>Papaveraceae</taxon>
        <taxon>Papaveroideae</taxon>
        <taxon>Papaver</taxon>
    </lineage>
</organism>
<proteinExistence type="predicted"/>
<dbReference type="SUPFAM" id="SSF53383">
    <property type="entry name" value="PLP-dependent transferases"/>
    <property type="match status" value="1"/>
</dbReference>
<dbReference type="PANTHER" id="PTHR45744:SF11">
    <property type="entry name" value="TYROSINE AMINOTRANSFERASE"/>
    <property type="match status" value="1"/>
</dbReference>
<dbReference type="Gramene" id="RZC69574">
    <property type="protein sequence ID" value="RZC69574"/>
    <property type="gene ID" value="C5167_032686"/>
</dbReference>
<dbReference type="OMA" id="IMVIANE"/>
<sequence length="172" mass="19745">MKRHNRKVLYTTLDNHEPKGVIPQILEHTKEDFFENTISLLRQALDICAEEMKEIACITLLQKPEGSMFVMVKLDTSLLEDISDDMDFCIKLAREEKVIILPALGICCRNCSGSQKLAQDNLSIDLPSLKDTMERMKSFCQRHAKPQNLKLDRRLTSEGIIFKVWVSDYSLA</sequence>
<dbReference type="PANTHER" id="PTHR45744">
    <property type="entry name" value="TYROSINE AMINOTRANSFERASE"/>
    <property type="match status" value="1"/>
</dbReference>
<evidence type="ECO:0008006" key="3">
    <source>
        <dbReference type="Google" id="ProtNLM"/>
    </source>
</evidence>
<dbReference type="GO" id="GO:0006572">
    <property type="term" value="P:L-tyrosine catabolic process"/>
    <property type="evidence" value="ECO:0007669"/>
    <property type="project" value="TreeGrafter"/>
</dbReference>
<evidence type="ECO:0000313" key="2">
    <source>
        <dbReference type="Proteomes" id="UP000316621"/>
    </source>
</evidence>
<name>A0A4Y7K897_PAPSO</name>
<dbReference type="Gene3D" id="3.90.1150.10">
    <property type="entry name" value="Aspartate Aminotransferase, domain 1"/>
    <property type="match status" value="1"/>
</dbReference>
<dbReference type="GO" id="GO:0004838">
    <property type="term" value="F:L-tyrosine-2-oxoglutarate transaminase activity"/>
    <property type="evidence" value="ECO:0007669"/>
    <property type="project" value="TreeGrafter"/>
</dbReference>
<dbReference type="InterPro" id="IPR015422">
    <property type="entry name" value="PyrdxlP-dep_Trfase_small"/>
</dbReference>
<dbReference type="STRING" id="3469.A0A4Y7K897"/>
<dbReference type="EMBL" id="CM010721">
    <property type="protein sequence ID" value="RZC69574.1"/>
    <property type="molecule type" value="Genomic_DNA"/>
</dbReference>
<dbReference type="AlphaFoldDB" id="A0A4Y7K897"/>
<evidence type="ECO:0000313" key="1">
    <source>
        <dbReference type="EMBL" id="RZC69574.1"/>
    </source>
</evidence>
<dbReference type="Proteomes" id="UP000316621">
    <property type="component" value="Chromosome 7"/>
</dbReference>
<dbReference type="InterPro" id="IPR015424">
    <property type="entry name" value="PyrdxlP-dep_Trfase"/>
</dbReference>